<dbReference type="OrthoDB" id="2924348at2"/>
<protein>
    <submittedName>
        <fullName evidence="2">Uncharacterized protein</fullName>
    </submittedName>
</protein>
<name>A0A0C2VFB6_9BACL</name>
<dbReference type="EMBL" id="JXRR01000022">
    <property type="protein sequence ID" value="KIL43226.1"/>
    <property type="molecule type" value="Genomic_DNA"/>
</dbReference>
<proteinExistence type="predicted"/>
<feature type="transmembrane region" description="Helical" evidence="1">
    <location>
        <begin position="30"/>
        <end position="48"/>
    </location>
</feature>
<evidence type="ECO:0000313" key="2">
    <source>
        <dbReference type="EMBL" id="KIL43226.1"/>
    </source>
</evidence>
<dbReference type="AlphaFoldDB" id="A0A0C2VFB6"/>
<evidence type="ECO:0000313" key="3">
    <source>
        <dbReference type="Proteomes" id="UP000031972"/>
    </source>
</evidence>
<dbReference type="PATRIC" id="fig|220754.4.peg.3640"/>
<reference evidence="2 3" key="1">
    <citation type="submission" date="2015-01" db="EMBL/GenBank/DDBJ databases">
        <title>Jeotgalibacillus campisalis genome sequencing.</title>
        <authorList>
            <person name="Goh K.M."/>
            <person name="Chan K.-G."/>
            <person name="Yaakop A.S."/>
            <person name="Ee R."/>
            <person name="Gan H.M."/>
            <person name="Chan C.S."/>
        </authorList>
    </citation>
    <scope>NUCLEOTIDE SEQUENCE [LARGE SCALE GENOMIC DNA]</scope>
    <source>
        <strain evidence="2 3">SF-57</strain>
    </source>
</reference>
<keyword evidence="1" id="KW-0812">Transmembrane</keyword>
<dbReference type="RefSeq" id="WP_041061601.1">
    <property type="nucleotide sequence ID" value="NZ_JXRR01000022.1"/>
</dbReference>
<comment type="caution">
    <text evidence="2">The sequence shown here is derived from an EMBL/GenBank/DDBJ whole genome shotgun (WGS) entry which is preliminary data.</text>
</comment>
<keyword evidence="1" id="KW-1133">Transmembrane helix</keyword>
<keyword evidence="1" id="KW-0472">Membrane</keyword>
<accession>A0A0C2VFB6</accession>
<keyword evidence="3" id="KW-1185">Reference proteome</keyword>
<gene>
    <name evidence="2" type="ORF">KR50_36290</name>
</gene>
<sequence>MKYIKPFLVFEWITILGVSTAAYIRLDFPLYICISMVLLGVVLTLFFSRRYEKKEESINSENKSEI</sequence>
<evidence type="ECO:0000256" key="1">
    <source>
        <dbReference type="SAM" id="Phobius"/>
    </source>
</evidence>
<dbReference type="Proteomes" id="UP000031972">
    <property type="component" value="Unassembled WGS sequence"/>
</dbReference>
<feature type="transmembrane region" description="Helical" evidence="1">
    <location>
        <begin position="7"/>
        <end position="24"/>
    </location>
</feature>
<organism evidence="2 3">
    <name type="scientific">Jeotgalibacillus campisalis</name>
    <dbReference type="NCBI Taxonomy" id="220754"/>
    <lineage>
        <taxon>Bacteria</taxon>
        <taxon>Bacillati</taxon>
        <taxon>Bacillota</taxon>
        <taxon>Bacilli</taxon>
        <taxon>Bacillales</taxon>
        <taxon>Caryophanaceae</taxon>
        <taxon>Jeotgalibacillus</taxon>
    </lineage>
</organism>